<dbReference type="Proteomes" id="UP000192472">
    <property type="component" value="Unassembled WGS sequence"/>
</dbReference>
<accession>A0A1W2GN40</accession>
<keyword evidence="3" id="KW-1185">Reference proteome</keyword>
<dbReference type="InterPro" id="IPR024467">
    <property type="entry name" value="Xre/MbcA/ParS-like_toxin-bd"/>
</dbReference>
<dbReference type="STRING" id="692418.SAMN04488029_3621"/>
<dbReference type="RefSeq" id="WP_084374245.1">
    <property type="nucleotide sequence ID" value="NZ_FWYF01000004.1"/>
</dbReference>
<dbReference type="EMBL" id="FWYF01000004">
    <property type="protein sequence ID" value="SMD38079.1"/>
    <property type="molecule type" value="Genomic_DNA"/>
</dbReference>
<gene>
    <name evidence="2" type="ORF">SAMN04488029_3621</name>
</gene>
<dbReference type="OrthoDB" id="5770459at2"/>
<organism evidence="2 3">
    <name type="scientific">Reichenbachiella faecimaris</name>
    <dbReference type="NCBI Taxonomy" id="692418"/>
    <lineage>
        <taxon>Bacteria</taxon>
        <taxon>Pseudomonadati</taxon>
        <taxon>Bacteroidota</taxon>
        <taxon>Cytophagia</taxon>
        <taxon>Cytophagales</taxon>
        <taxon>Reichenbachiellaceae</taxon>
        <taxon>Reichenbachiella</taxon>
    </lineage>
</organism>
<evidence type="ECO:0000313" key="3">
    <source>
        <dbReference type="Proteomes" id="UP000192472"/>
    </source>
</evidence>
<name>A0A1W2GN40_REIFA</name>
<sequence length="141" mass="15772">MGKTKPYTLSLDLPEIVSEPDILYAVRKNNINSAHIGALKDLSGLKDDILSSTLNMNTKTFRSYKLAPSPIKPHVQEHVLAMLSLFKHGIAVFGTSTKFNQWLSKVNFYFDNDAPLHFLNTISGIIHVDQRLSAIQYGDNV</sequence>
<dbReference type="Pfam" id="PF09722">
    <property type="entry name" value="Xre_MbcA_ParS_C"/>
    <property type="match status" value="1"/>
</dbReference>
<reference evidence="2 3" key="1">
    <citation type="submission" date="2017-04" db="EMBL/GenBank/DDBJ databases">
        <authorList>
            <person name="Afonso C.L."/>
            <person name="Miller P.J."/>
            <person name="Scott M.A."/>
            <person name="Spackman E."/>
            <person name="Goraichik I."/>
            <person name="Dimitrov K.M."/>
            <person name="Suarez D.L."/>
            <person name="Swayne D.E."/>
        </authorList>
    </citation>
    <scope>NUCLEOTIDE SEQUENCE [LARGE SCALE GENOMIC DNA]</scope>
    <source>
        <strain evidence="2 3">DSM 26133</strain>
    </source>
</reference>
<evidence type="ECO:0000259" key="1">
    <source>
        <dbReference type="Pfam" id="PF09722"/>
    </source>
</evidence>
<feature type="domain" description="Antitoxin Xre/MbcA/ParS-like toxin-binding" evidence="1">
    <location>
        <begin position="89"/>
        <end position="138"/>
    </location>
</feature>
<evidence type="ECO:0000313" key="2">
    <source>
        <dbReference type="EMBL" id="SMD38079.1"/>
    </source>
</evidence>
<proteinExistence type="predicted"/>
<dbReference type="AlphaFoldDB" id="A0A1W2GN40"/>
<protein>
    <recommendedName>
        <fullName evidence="1">Antitoxin Xre/MbcA/ParS-like toxin-binding domain-containing protein</fullName>
    </recommendedName>
</protein>